<keyword evidence="2" id="KW-1133">Transmembrane helix</keyword>
<feature type="transmembrane region" description="Helical" evidence="2">
    <location>
        <begin position="274"/>
        <end position="295"/>
    </location>
</feature>
<dbReference type="InterPro" id="IPR002656">
    <property type="entry name" value="Acyl_transf_3_dom"/>
</dbReference>
<sequence>MESAQPKRRYIGGFDGLRTIGVIGVILYHLRPDLFQGGYLGVLLFFVISGYLITDGFVRQYDREGGKLKLGQFFGKRIRRLYPALVTVLLGASAYIGLFARDLLVNLHKIVISNLALVYNWWQIANGQSYFERFAHNESPFVHLWTLSIEGQYYIIWPFIFLLLMKLLKTNGKRFAATMGLALASGLWMLVLYRMTMLGGGDPSRLYYGTDTRIFALLMGSALAFVWPSQKLAPDLPLPSRVLLDGVGTVAAVAMVASLLNLSDQSSALYEGGMVGFSLLAMALVAVIASPATLWGKLLSNPVFHWIGTRSYGIYIYQFPVMIFFENAFRNVADHPVLYPVIEVAIILVISELSYRFIEQPAAHVTKPQLQAFWQRLRHGGTGGRFCPDWGDAGCDDCSAWRRRGRPGAVCQGGGKRRGSAPESQPGNGGPEKGRAGKDQEGAAGPEKGPVLEQIEQSKQQCRFGLCQQQVRASGQPGL</sequence>
<keyword evidence="2" id="KW-0812">Transmembrane</keyword>
<feature type="transmembrane region" description="Helical" evidence="2">
    <location>
        <begin position="12"/>
        <end position="31"/>
    </location>
</feature>
<keyword evidence="4" id="KW-0012">Acyltransferase</keyword>
<feature type="transmembrane region" description="Helical" evidence="2">
    <location>
        <begin position="79"/>
        <end position="100"/>
    </location>
</feature>
<evidence type="ECO:0000259" key="3">
    <source>
        <dbReference type="Pfam" id="PF01757"/>
    </source>
</evidence>
<dbReference type="EMBL" id="AYZJ01000084">
    <property type="protein sequence ID" value="KRN18734.1"/>
    <property type="molecule type" value="Genomic_DNA"/>
</dbReference>
<feature type="transmembrane region" description="Helical" evidence="2">
    <location>
        <begin position="337"/>
        <end position="358"/>
    </location>
</feature>
<dbReference type="InterPro" id="IPR050879">
    <property type="entry name" value="Acyltransferase_3"/>
</dbReference>
<dbReference type="PANTHER" id="PTHR23028">
    <property type="entry name" value="ACETYLTRANSFERASE"/>
    <property type="match status" value="1"/>
</dbReference>
<evidence type="ECO:0000313" key="5">
    <source>
        <dbReference type="Proteomes" id="UP000050865"/>
    </source>
</evidence>
<evidence type="ECO:0000313" key="4">
    <source>
        <dbReference type="EMBL" id="KRN18734.1"/>
    </source>
</evidence>
<feature type="transmembrane region" description="Helical" evidence="2">
    <location>
        <begin position="175"/>
        <end position="193"/>
    </location>
</feature>
<keyword evidence="5" id="KW-1185">Reference proteome</keyword>
<proteinExistence type="predicted"/>
<keyword evidence="4" id="KW-0808">Transferase</keyword>
<dbReference type="Proteomes" id="UP000050865">
    <property type="component" value="Unassembled WGS sequence"/>
</dbReference>
<dbReference type="PANTHER" id="PTHR23028:SF53">
    <property type="entry name" value="ACYL_TRANSF_3 DOMAIN-CONTAINING PROTEIN"/>
    <property type="match status" value="1"/>
</dbReference>
<feature type="compositionally biased region" description="Basic and acidic residues" evidence="1">
    <location>
        <begin position="432"/>
        <end position="441"/>
    </location>
</feature>
<dbReference type="Pfam" id="PF01757">
    <property type="entry name" value="Acyl_transf_3"/>
    <property type="match status" value="1"/>
</dbReference>
<feature type="transmembrane region" description="Helical" evidence="2">
    <location>
        <begin position="213"/>
        <end position="230"/>
    </location>
</feature>
<dbReference type="AlphaFoldDB" id="A0A0R2ER05"/>
<dbReference type="GO" id="GO:0009103">
    <property type="term" value="P:lipopolysaccharide biosynthetic process"/>
    <property type="evidence" value="ECO:0007669"/>
    <property type="project" value="TreeGrafter"/>
</dbReference>
<dbReference type="GO" id="GO:0016747">
    <property type="term" value="F:acyltransferase activity, transferring groups other than amino-acyl groups"/>
    <property type="evidence" value="ECO:0007669"/>
    <property type="project" value="InterPro"/>
</dbReference>
<feature type="transmembrane region" description="Helical" evidence="2">
    <location>
        <begin position="37"/>
        <end position="58"/>
    </location>
</feature>
<dbReference type="GO" id="GO:0016020">
    <property type="term" value="C:membrane"/>
    <property type="evidence" value="ECO:0007669"/>
    <property type="project" value="TreeGrafter"/>
</dbReference>
<feature type="transmembrane region" description="Helical" evidence="2">
    <location>
        <begin position="307"/>
        <end position="325"/>
    </location>
</feature>
<protein>
    <submittedName>
        <fullName evidence="4">Acyltransferase</fullName>
    </submittedName>
</protein>
<evidence type="ECO:0000256" key="2">
    <source>
        <dbReference type="SAM" id="Phobius"/>
    </source>
</evidence>
<dbReference type="PATRIC" id="fig|1423730.4.peg.523"/>
<feature type="transmembrane region" description="Helical" evidence="2">
    <location>
        <begin position="151"/>
        <end position="168"/>
    </location>
</feature>
<evidence type="ECO:0000256" key="1">
    <source>
        <dbReference type="SAM" id="MobiDB-lite"/>
    </source>
</evidence>
<keyword evidence="2" id="KW-0472">Membrane</keyword>
<feature type="domain" description="Acyltransferase 3" evidence="3">
    <location>
        <begin position="12"/>
        <end position="348"/>
    </location>
</feature>
<reference evidence="4 5" key="1">
    <citation type="journal article" date="2015" name="Genome Announc.">
        <title>Expanding the biotechnology potential of lactobacilli through comparative genomics of 213 strains and associated genera.</title>
        <authorList>
            <person name="Sun Z."/>
            <person name="Harris H.M."/>
            <person name="McCann A."/>
            <person name="Guo C."/>
            <person name="Argimon S."/>
            <person name="Zhang W."/>
            <person name="Yang X."/>
            <person name="Jeffery I.B."/>
            <person name="Cooney J.C."/>
            <person name="Kagawa T.F."/>
            <person name="Liu W."/>
            <person name="Song Y."/>
            <person name="Salvetti E."/>
            <person name="Wrobel A."/>
            <person name="Rasinkangas P."/>
            <person name="Parkhill J."/>
            <person name="Rea M.C."/>
            <person name="O'Sullivan O."/>
            <person name="Ritari J."/>
            <person name="Douillard F.P."/>
            <person name="Paul Ross R."/>
            <person name="Yang R."/>
            <person name="Briner A.E."/>
            <person name="Felis G.E."/>
            <person name="de Vos W.M."/>
            <person name="Barrangou R."/>
            <person name="Klaenhammer T.R."/>
            <person name="Caufield P.W."/>
            <person name="Cui Y."/>
            <person name="Zhang H."/>
            <person name="O'Toole P.W."/>
        </authorList>
    </citation>
    <scope>NUCLEOTIDE SEQUENCE [LARGE SCALE GENOMIC DNA]</scope>
    <source>
        <strain evidence="4 5">DSM 22697</strain>
    </source>
</reference>
<name>A0A0R2ER05_9LACO</name>
<gene>
    <name evidence="4" type="ORF">FC75_GL000503</name>
</gene>
<organism evidence="4 5">
    <name type="scientific">Lacticaseibacillus camelliae DSM 22697 = JCM 13995</name>
    <dbReference type="NCBI Taxonomy" id="1423730"/>
    <lineage>
        <taxon>Bacteria</taxon>
        <taxon>Bacillati</taxon>
        <taxon>Bacillota</taxon>
        <taxon>Bacilli</taxon>
        <taxon>Lactobacillales</taxon>
        <taxon>Lactobacillaceae</taxon>
        <taxon>Lacticaseibacillus</taxon>
    </lineage>
</organism>
<feature type="region of interest" description="Disordered" evidence="1">
    <location>
        <begin position="409"/>
        <end position="455"/>
    </location>
</feature>
<comment type="caution">
    <text evidence="4">The sequence shown here is derived from an EMBL/GenBank/DDBJ whole genome shotgun (WGS) entry which is preliminary data.</text>
</comment>
<feature type="transmembrane region" description="Helical" evidence="2">
    <location>
        <begin position="242"/>
        <end position="262"/>
    </location>
</feature>
<accession>A0A0R2ER05</accession>
<dbReference type="STRING" id="1423730.FC75_GL000503"/>